<feature type="chain" id="PRO_5043315116" evidence="1">
    <location>
        <begin position="18"/>
        <end position="349"/>
    </location>
</feature>
<dbReference type="AlphaFoldDB" id="A0AAV2BL85"/>
<protein>
    <submittedName>
        <fullName evidence="2">Uncharacterized protein</fullName>
    </submittedName>
</protein>
<gene>
    <name evidence="2" type="ORF">LARSCL_LOCUS20047</name>
</gene>
<reference evidence="2 3" key="1">
    <citation type="submission" date="2024-04" db="EMBL/GenBank/DDBJ databases">
        <authorList>
            <person name="Rising A."/>
            <person name="Reimegard J."/>
            <person name="Sonavane S."/>
            <person name="Akerstrom W."/>
            <person name="Nylinder S."/>
            <person name="Hedman E."/>
            <person name="Kallberg Y."/>
        </authorList>
    </citation>
    <scope>NUCLEOTIDE SEQUENCE [LARGE SCALE GENOMIC DNA]</scope>
</reference>
<proteinExistence type="predicted"/>
<accession>A0AAV2BL85</accession>
<evidence type="ECO:0000256" key="1">
    <source>
        <dbReference type="SAM" id="SignalP"/>
    </source>
</evidence>
<comment type="caution">
    <text evidence="2">The sequence shown here is derived from an EMBL/GenBank/DDBJ whole genome shotgun (WGS) entry which is preliminary data.</text>
</comment>
<organism evidence="2 3">
    <name type="scientific">Larinioides sclopetarius</name>
    <dbReference type="NCBI Taxonomy" id="280406"/>
    <lineage>
        <taxon>Eukaryota</taxon>
        <taxon>Metazoa</taxon>
        <taxon>Ecdysozoa</taxon>
        <taxon>Arthropoda</taxon>
        <taxon>Chelicerata</taxon>
        <taxon>Arachnida</taxon>
        <taxon>Araneae</taxon>
        <taxon>Araneomorphae</taxon>
        <taxon>Entelegynae</taxon>
        <taxon>Araneoidea</taxon>
        <taxon>Araneidae</taxon>
        <taxon>Larinioides</taxon>
    </lineage>
</organism>
<name>A0AAV2BL85_9ARAC</name>
<feature type="signal peptide" evidence="1">
    <location>
        <begin position="1"/>
        <end position="17"/>
    </location>
</feature>
<keyword evidence="1" id="KW-0732">Signal</keyword>
<evidence type="ECO:0000313" key="2">
    <source>
        <dbReference type="EMBL" id="CAL1297008.1"/>
    </source>
</evidence>
<sequence>MFIFVISFLGLLYSASCTEGGCLYEAQSFCHFETLKNLQIPSTEEELQNSCTNLTQMKECIKNSVSNCNVERAQRYSHLVSIRQSVKEAQNLLNVTTEICQEDSELHDNFVLDMRCYREVFDTDKEENLCMRYTDNVDNYIRSRLRSMLQGRADERQPFNTCLNLNQITNCIKDSVRNCTADDVVHIEEGDRLRQNLKDTQKLLNVTTEICKEDSDLHANFMADMACYQEIIDANNRDQNCRDNTNNAINFIRANIIWKVKARDDQRRSFLECLTVLFDMNCFLEKFVEKCSSRAKDTAIEIIEIGGSLEDQCPVSIRSFILELLGVLETVTGKEIHVRRLIETDSSFS</sequence>
<evidence type="ECO:0000313" key="3">
    <source>
        <dbReference type="Proteomes" id="UP001497382"/>
    </source>
</evidence>
<dbReference type="EMBL" id="CAXIEN010000410">
    <property type="protein sequence ID" value="CAL1297008.1"/>
    <property type="molecule type" value="Genomic_DNA"/>
</dbReference>
<keyword evidence="3" id="KW-1185">Reference proteome</keyword>
<dbReference type="Proteomes" id="UP001497382">
    <property type="component" value="Unassembled WGS sequence"/>
</dbReference>